<evidence type="ECO:0000256" key="2">
    <source>
        <dbReference type="SAM" id="Phobius"/>
    </source>
</evidence>
<dbReference type="EMBL" id="JACCAA010000001">
    <property type="protein sequence ID" value="NYG60548.1"/>
    <property type="molecule type" value="Genomic_DNA"/>
</dbReference>
<feature type="domain" description="PASTA" evidence="3">
    <location>
        <begin position="466"/>
        <end position="537"/>
    </location>
</feature>
<name>A0A7Y9S5S8_9ACTN</name>
<protein>
    <recommendedName>
        <fullName evidence="3">PASTA domain-containing protein</fullName>
    </recommendedName>
</protein>
<feature type="domain" description="PASTA" evidence="3">
    <location>
        <begin position="220"/>
        <end position="291"/>
    </location>
</feature>
<organism evidence="4 5">
    <name type="scientific">Nocardioides daedukensis</name>
    <dbReference type="NCBI Taxonomy" id="634462"/>
    <lineage>
        <taxon>Bacteria</taxon>
        <taxon>Bacillati</taxon>
        <taxon>Actinomycetota</taxon>
        <taxon>Actinomycetes</taxon>
        <taxon>Propionibacteriales</taxon>
        <taxon>Nocardioidaceae</taxon>
        <taxon>Nocardioides</taxon>
    </lineage>
</organism>
<feature type="compositionally biased region" description="Basic and acidic residues" evidence="1">
    <location>
        <begin position="303"/>
        <end position="315"/>
    </location>
</feature>
<proteinExistence type="predicted"/>
<comment type="caution">
    <text evidence="4">The sequence shown here is derived from an EMBL/GenBank/DDBJ whole genome shotgun (WGS) entry which is preliminary data.</text>
</comment>
<evidence type="ECO:0000313" key="4">
    <source>
        <dbReference type="EMBL" id="NYG60548.1"/>
    </source>
</evidence>
<feature type="transmembrane region" description="Helical" evidence="2">
    <location>
        <begin position="40"/>
        <end position="60"/>
    </location>
</feature>
<dbReference type="InterPro" id="IPR005543">
    <property type="entry name" value="PASTA_dom"/>
</dbReference>
<keyword evidence="5" id="KW-1185">Reference proteome</keyword>
<dbReference type="CDD" id="cd06577">
    <property type="entry name" value="PASTA_pknB"/>
    <property type="match status" value="2"/>
</dbReference>
<dbReference type="Proteomes" id="UP000540656">
    <property type="component" value="Unassembled WGS sequence"/>
</dbReference>
<accession>A0A7Y9S5S8</accession>
<feature type="compositionally biased region" description="Low complexity" evidence="1">
    <location>
        <begin position="293"/>
        <end position="302"/>
    </location>
</feature>
<keyword evidence="2" id="KW-0472">Membrane</keyword>
<evidence type="ECO:0000259" key="3">
    <source>
        <dbReference type="PROSITE" id="PS51178"/>
    </source>
</evidence>
<dbReference type="Gene3D" id="3.30.10.20">
    <property type="match status" value="2"/>
</dbReference>
<feature type="region of interest" description="Disordered" evidence="1">
    <location>
        <begin position="293"/>
        <end position="322"/>
    </location>
</feature>
<dbReference type="Pfam" id="PF03793">
    <property type="entry name" value="PASTA"/>
    <property type="match status" value="1"/>
</dbReference>
<reference evidence="4 5" key="1">
    <citation type="submission" date="2020-07" db="EMBL/GenBank/DDBJ databases">
        <title>Sequencing the genomes of 1000 actinobacteria strains.</title>
        <authorList>
            <person name="Klenk H.-P."/>
        </authorList>
    </citation>
    <scope>NUCLEOTIDE SEQUENCE [LARGE SCALE GENOMIC DNA]</scope>
    <source>
        <strain evidence="4 5">DSM 23819</strain>
    </source>
</reference>
<dbReference type="AlphaFoldDB" id="A0A7Y9S5S8"/>
<keyword evidence="2" id="KW-0812">Transmembrane</keyword>
<evidence type="ECO:0000313" key="5">
    <source>
        <dbReference type="Proteomes" id="UP000540656"/>
    </source>
</evidence>
<dbReference type="RefSeq" id="WP_179503465.1">
    <property type="nucleotide sequence ID" value="NZ_JACCAA010000001.1"/>
</dbReference>
<dbReference type="PROSITE" id="PS51178">
    <property type="entry name" value="PASTA"/>
    <property type="match status" value="2"/>
</dbReference>
<sequence length="539" mass="57430">MSDETLAEMLERTADRTEVGAPPMNQMYAAAQRSRRRRGAWTALASAAAVATVIGGIAVLSPDPGGKPSVAEPGLVTPAPGMRLVGIENVVIEVPQEWGTNEVRCGTPQADTVVIDQGLTPACGWSRPAVVSSVKITRDGRDVAAKWEQIEVDGVKASRAEIPCTHYFDVGGGMSDICRSAVEFPEQDVQVLAEVSNPDLDQARAEVDEILSRIRVLPDGQTTIPLRESVSLEMQAKSGAEYVRLLKQMGLEPRVEYVENKEIPDGFAVGVDPVVGTPVKVGEEVTVQITGDAAKNTTAPTTEETKAPGKDKTDGTETLDIPDGKQLVASGRFAFTVPQDWGMNTTECGTPSVNTVLMPVGLGERLCKFYRQPGVQTVEFGSGLSRAGIENPERVQVDGNQARREEIQCDPLEGTPGAVLCSGGLYFIDDQVTLRAASSHTVEATARLQVEQLLSGVSVLPDGWAGVPGLDDANNHPDGKPTERYRDALEDLGFEVAIRTITEGFTTGAKEGTIVEVSPAPGSVLRKGEQVTMTVTKND</sequence>
<evidence type="ECO:0000256" key="1">
    <source>
        <dbReference type="SAM" id="MobiDB-lite"/>
    </source>
</evidence>
<keyword evidence="2" id="KW-1133">Transmembrane helix</keyword>
<gene>
    <name evidence="4" type="ORF">BJ980_003471</name>
</gene>
<dbReference type="SMART" id="SM00740">
    <property type="entry name" value="PASTA"/>
    <property type="match status" value="2"/>
</dbReference>